<dbReference type="InterPro" id="IPR006093">
    <property type="entry name" value="Oxy_OxRdtase_FAD_BS"/>
</dbReference>
<dbReference type="Proteomes" id="UP000582016">
    <property type="component" value="Unassembled WGS sequence"/>
</dbReference>
<dbReference type="InterPro" id="IPR016166">
    <property type="entry name" value="FAD-bd_PCMH"/>
</dbReference>
<dbReference type="SUPFAM" id="SSF56176">
    <property type="entry name" value="FAD-binding/transporter-associated domain-like"/>
    <property type="match status" value="1"/>
</dbReference>
<evidence type="ECO:0000256" key="4">
    <source>
        <dbReference type="ARBA" id="ARBA00023002"/>
    </source>
</evidence>
<dbReference type="Gene3D" id="3.40.462.20">
    <property type="match status" value="1"/>
</dbReference>
<dbReference type="Gene3D" id="3.30.43.10">
    <property type="entry name" value="Uridine Diphospho-n-acetylenolpyruvylglucosamine Reductase, domain 2"/>
    <property type="match status" value="1"/>
</dbReference>
<dbReference type="OrthoDB" id="415825at2759"/>
<evidence type="ECO:0000313" key="6">
    <source>
        <dbReference type="EMBL" id="KAF5570901.1"/>
    </source>
</evidence>
<sequence>MSHQLKSLESLQCEYVIPDNDTPQLPRWSDTHIQHPALLVIPKTEQDVKDAIRVAIENKLTIVAAGGGHGTFVSVDSASLYLDMKLFKKIELNKLEGTVKVGGGVIVGELLKTLADEGHYTPIPNSDAVGFVGCMLGGGNSAQIGRHGWMVDNMVSFRLVTASGDIVEVDSSSKDKEKALFNVLCGAGHGLGVVTELTVSAFTISSLNMKDDKIWSRSLIFPAPALDVAMKTFLDLSHPPEEGHMSLAFARSPPGTPAAGSPIIILGYQYFGPAEQAERATALLFHEDIVSKTVVANTELLPFENVNAKMNIYNSHHGHKTIASCRLHKTTAEAIKAGFEKWRIATEDYPDAHQSGLIISAYNIDKTSPIKNEKFVEGRDRNINAFMVMVAKEDKTREAFESILDDVVAGFRKSDEGMVPRSFPNNLRPGKDLRDMYDTKRVEVLRDVKKTWDAEGVFWSPYFKTV</sequence>
<reference evidence="6 7" key="1">
    <citation type="submission" date="2020-05" db="EMBL/GenBank/DDBJ databases">
        <title>Identification and distribution of gene clusters putatively required for synthesis of sphingolipid metabolism inhibitors in phylogenetically diverse species of the filamentous fungus Fusarium.</title>
        <authorList>
            <person name="Kim H.-S."/>
            <person name="Busman M."/>
            <person name="Brown D.W."/>
            <person name="Divon H."/>
            <person name="Uhlig S."/>
            <person name="Proctor R.H."/>
        </authorList>
    </citation>
    <scope>NUCLEOTIDE SEQUENCE [LARGE SCALE GENOMIC DNA]</scope>
    <source>
        <strain evidence="6 7">NRRL 13617</strain>
    </source>
</reference>
<gene>
    <name evidence="6" type="ORF">FPHYL_846</name>
</gene>
<keyword evidence="4" id="KW-0560">Oxidoreductase</keyword>
<proteinExistence type="inferred from homology"/>
<evidence type="ECO:0000256" key="1">
    <source>
        <dbReference type="ARBA" id="ARBA00005466"/>
    </source>
</evidence>
<dbReference type="GO" id="GO:0071949">
    <property type="term" value="F:FAD binding"/>
    <property type="evidence" value="ECO:0007669"/>
    <property type="project" value="InterPro"/>
</dbReference>
<dbReference type="InterPro" id="IPR016167">
    <property type="entry name" value="FAD-bd_PCMH_sub1"/>
</dbReference>
<dbReference type="PANTHER" id="PTHR42973:SF7">
    <property type="entry name" value="FAD-BINDING PCMH-TYPE DOMAIN-CONTAINING PROTEIN"/>
    <property type="match status" value="1"/>
</dbReference>
<organism evidence="6 7">
    <name type="scientific">Fusarium phyllophilum</name>
    <dbReference type="NCBI Taxonomy" id="47803"/>
    <lineage>
        <taxon>Eukaryota</taxon>
        <taxon>Fungi</taxon>
        <taxon>Dikarya</taxon>
        <taxon>Ascomycota</taxon>
        <taxon>Pezizomycotina</taxon>
        <taxon>Sordariomycetes</taxon>
        <taxon>Hypocreomycetidae</taxon>
        <taxon>Hypocreales</taxon>
        <taxon>Nectriaceae</taxon>
        <taxon>Fusarium</taxon>
        <taxon>Fusarium fujikuroi species complex</taxon>
    </lineage>
</organism>
<dbReference type="Pfam" id="PF01565">
    <property type="entry name" value="FAD_binding_4"/>
    <property type="match status" value="1"/>
</dbReference>
<comment type="caution">
    <text evidence="6">The sequence shown here is derived from an EMBL/GenBank/DDBJ whole genome shotgun (WGS) entry which is preliminary data.</text>
</comment>
<evidence type="ECO:0000259" key="5">
    <source>
        <dbReference type="PROSITE" id="PS51387"/>
    </source>
</evidence>
<dbReference type="EMBL" id="JAAOAQ010000024">
    <property type="protein sequence ID" value="KAF5570901.1"/>
    <property type="molecule type" value="Genomic_DNA"/>
</dbReference>
<evidence type="ECO:0000313" key="7">
    <source>
        <dbReference type="Proteomes" id="UP000582016"/>
    </source>
</evidence>
<keyword evidence="7" id="KW-1185">Reference proteome</keyword>
<dbReference type="PROSITE" id="PS00862">
    <property type="entry name" value="OX2_COVAL_FAD"/>
    <property type="match status" value="1"/>
</dbReference>
<dbReference type="InterPro" id="IPR036318">
    <property type="entry name" value="FAD-bd_PCMH-like_sf"/>
</dbReference>
<feature type="domain" description="FAD-binding PCMH-type" evidence="5">
    <location>
        <begin position="32"/>
        <end position="204"/>
    </location>
</feature>
<dbReference type="GO" id="GO:0016491">
    <property type="term" value="F:oxidoreductase activity"/>
    <property type="evidence" value="ECO:0007669"/>
    <property type="project" value="UniProtKB-KW"/>
</dbReference>
<comment type="similarity">
    <text evidence="1">Belongs to the oxygen-dependent FAD-linked oxidoreductase family.</text>
</comment>
<dbReference type="InterPro" id="IPR016169">
    <property type="entry name" value="FAD-bd_PCMH_sub2"/>
</dbReference>
<accession>A0A8H5KFB7</accession>
<evidence type="ECO:0000256" key="2">
    <source>
        <dbReference type="ARBA" id="ARBA00022630"/>
    </source>
</evidence>
<dbReference type="PROSITE" id="PS51387">
    <property type="entry name" value="FAD_PCMH"/>
    <property type="match status" value="1"/>
</dbReference>
<protein>
    <submittedName>
        <fullName evidence="6">6-hydroxy-D-nicotine oxidase</fullName>
    </submittedName>
</protein>
<keyword evidence="2" id="KW-0285">Flavoprotein</keyword>
<dbReference type="PANTHER" id="PTHR42973">
    <property type="entry name" value="BINDING OXIDOREDUCTASE, PUTATIVE (AFU_ORTHOLOGUE AFUA_1G17690)-RELATED"/>
    <property type="match status" value="1"/>
</dbReference>
<evidence type="ECO:0000256" key="3">
    <source>
        <dbReference type="ARBA" id="ARBA00022827"/>
    </source>
</evidence>
<dbReference type="InterPro" id="IPR050416">
    <property type="entry name" value="FAD-linked_Oxidoreductase"/>
</dbReference>
<name>A0A8H5KFB7_9HYPO</name>
<dbReference type="AlphaFoldDB" id="A0A8H5KFB7"/>
<dbReference type="InterPro" id="IPR006094">
    <property type="entry name" value="Oxid_FAD_bind_N"/>
</dbReference>
<keyword evidence="3" id="KW-0274">FAD</keyword>
<dbReference type="Gene3D" id="3.30.465.10">
    <property type="match status" value="1"/>
</dbReference>